<dbReference type="InterPro" id="IPR000792">
    <property type="entry name" value="Tscrpt_reg_LuxR_C"/>
</dbReference>
<accession>Q3KE47</accession>
<name>Q3KE47_PSEPF</name>
<dbReference type="SUPFAM" id="SSF46894">
    <property type="entry name" value="C-terminal effector domain of the bipartite response regulators"/>
    <property type="match status" value="1"/>
</dbReference>
<dbReference type="EMBL" id="CP000094">
    <property type="protein sequence ID" value="ABA73959.1"/>
    <property type="molecule type" value="Genomic_DNA"/>
</dbReference>
<dbReference type="Pfam" id="PF00196">
    <property type="entry name" value="GerE"/>
    <property type="match status" value="1"/>
</dbReference>
<dbReference type="InterPro" id="IPR016032">
    <property type="entry name" value="Sig_transdc_resp-reg_C-effctor"/>
</dbReference>
<feature type="domain" description="HTH luxR-type" evidence="1">
    <location>
        <begin position="186"/>
        <end position="243"/>
    </location>
</feature>
<dbReference type="Proteomes" id="UP000002704">
    <property type="component" value="Chromosome"/>
</dbReference>
<sequence length="259" mass="28590">MKHMNSHLFPQIGKVIASTGSRHFPRMLHDLILTQLAVDATHIRQMRVEPVGRAQPRSEPECPKEATLTAETVYSELSTDPGSSDVPAPEPSTVTDASQLHLTRRKDGYSYVISVYRCGPSKRFSARERSLLQDISPVLLPMVEKHIHALQPANADPEAQAAATEASLQGLETLRLRFCERVQQLGLSLSNREMEVCVGLLAGRTAPELAERLQLKVNTVESYLKRAAIKLGISGRHSLMRWMYSPEDCPAACDPSNAA</sequence>
<dbReference type="eggNOG" id="COG2197">
    <property type="taxonomic scope" value="Bacteria"/>
</dbReference>
<dbReference type="GO" id="GO:0003677">
    <property type="term" value="F:DNA binding"/>
    <property type="evidence" value="ECO:0007669"/>
    <property type="project" value="InterPro"/>
</dbReference>
<evidence type="ECO:0000313" key="3">
    <source>
        <dbReference type="Proteomes" id="UP000002704"/>
    </source>
</evidence>
<dbReference type="PRINTS" id="PR00038">
    <property type="entry name" value="HTHLUXR"/>
</dbReference>
<evidence type="ECO:0000313" key="2">
    <source>
        <dbReference type="EMBL" id="ABA73959.1"/>
    </source>
</evidence>
<reference evidence="2 3" key="1">
    <citation type="journal article" date="2009" name="Genome Biol.">
        <title>Genomic and genetic analyses of diversity and plant interactions of Pseudomonas fluorescens.</title>
        <authorList>
            <person name="Silby M.W."/>
            <person name="Cerdeno-Tarraga A.M."/>
            <person name="Vernikos G.S."/>
            <person name="Giddens S.R."/>
            <person name="Jackson R.W."/>
            <person name="Preston G.M."/>
            <person name="Zhang X.X."/>
            <person name="Moon C.D."/>
            <person name="Gehrig S.M."/>
            <person name="Godfrey S.A."/>
            <person name="Knight C.G."/>
            <person name="Malone J.G."/>
            <person name="Robinson Z."/>
            <person name="Spiers A.J."/>
            <person name="Harris S."/>
            <person name="Challis G.L."/>
            <person name="Yaxley A.M."/>
            <person name="Harris D."/>
            <person name="Seeger K."/>
            <person name="Murphy L."/>
            <person name="Rutter S."/>
            <person name="Squares R."/>
            <person name="Quail M.A."/>
            <person name="Saunders E."/>
            <person name="Mavromatis K."/>
            <person name="Brettin T.S."/>
            <person name="Bentley S.D."/>
            <person name="Hothersall J."/>
            <person name="Stephens E."/>
            <person name="Thomas C.M."/>
            <person name="Parkhill J."/>
            <person name="Levy S.B."/>
            <person name="Rainey P.B."/>
            <person name="Thomson N.R."/>
        </authorList>
    </citation>
    <scope>NUCLEOTIDE SEQUENCE [LARGE SCALE GENOMIC DNA]</scope>
    <source>
        <strain evidence="2 3">Pf0-1</strain>
    </source>
</reference>
<dbReference type="Gene3D" id="1.10.10.10">
    <property type="entry name" value="Winged helix-like DNA-binding domain superfamily/Winged helix DNA-binding domain"/>
    <property type="match status" value="1"/>
</dbReference>
<proteinExistence type="predicted"/>
<organism evidence="2 3">
    <name type="scientific">Pseudomonas fluorescens (strain Pf0-1)</name>
    <dbReference type="NCBI Taxonomy" id="205922"/>
    <lineage>
        <taxon>Bacteria</taxon>
        <taxon>Pseudomonadati</taxon>
        <taxon>Pseudomonadota</taxon>
        <taxon>Gammaproteobacteria</taxon>
        <taxon>Pseudomonadales</taxon>
        <taxon>Pseudomonadaceae</taxon>
        <taxon>Pseudomonas</taxon>
    </lineage>
</organism>
<dbReference type="KEGG" id="pfo:Pfl01_2216"/>
<protein>
    <submittedName>
        <fullName evidence="2">Putative LuxR-family regulatory protein</fullName>
    </submittedName>
</protein>
<gene>
    <name evidence="2" type="ordered locus">Pfl01_2216</name>
</gene>
<dbReference type="InterPro" id="IPR036388">
    <property type="entry name" value="WH-like_DNA-bd_sf"/>
</dbReference>
<dbReference type="SMART" id="SM00421">
    <property type="entry name" value="HTH_LUXR"/>
    <property type="match status" value="1"/>
</dbReference>
<dbReference type="GO" id="GO:0006355">
    <property type="term" value="P:regulation of DNA-templated transcription"/>
    <property type="evidence" value="ECO:0007669"/>
    <property type="project" value="InterPro"/>
</dbReference>
<dbReference type="HOGENOM" id="CLU_076876_0_0_6"/>
<evidence type="ECO:0000259" key="1">
    <source>
        <dbReference type="SMART" id="SM00421"/>
    </source>
</evidence>
<dbReference type="AlphaFoldDB" id="Q3KE47"/>